<evidence type="ECO:0000256" key="4">
    <source>
        <dbReference type="ARBA" id="ARBA00021735"/>
    </source>
</evidence>
<dbReference type="SUPFAM" id="SSF55248">
    <property type="entry name" value="PCD-like"/>
    <property type="match status" value="1"/>
</dbReference>
<evidence type="ECO:0000256" key="3">
    <source>
        <dbReference type="ARBA" id="ARBA00013252"/>
    </source>
</evidence>
<evidence type="ECO:0000256" key="1">
    <source>
        <dbReference type="ARBA" id="ARBA00001554"/>
    </source>
</evidence>
<proteinExistence type="inferred from homology"/>
<dbReference type="GO" id="GO:0008124">
    <property type="term" value="F:4-alpha-hydroxytetrahydrobiopterin dehydratase activity"/>
    <property type="evidence" value="ECO:0007669"/>
    <property type="project" value="UniProtKB-EC"/>
</dbReference>
<dbReference type="Proteomes" id="UP000233786">
    <property type="component" value="Unassembled WGS sequence"/>
</dbReference>
<comment type="similarity">
    <text evidence="2">Belongs to the pterin-4-alpha-carbinolamine dehydratase family.</text>
</comment>
<dbReference type="PANTHER" id="PTHR12599">
    <property type="entry name" value="PTERIN-4-ALPHA-CARBINOLAMINE DEHYDRATASE"/>
    <property type="match status" value="1"/>
</dbReference>
<keyword evidence="7" id="KW-1185">Reference proteome</keyword>
<dbReference type="AlphaFoldDB" id="A0A2N3XUU5"/>
<evidence type="ECO:0000256" key="5">
    <source>
        <dbReference type="ARBA" id="ARBA00023239"/>
    </source>
</evidence>
<comment type="caution">
    <text evidence="6">The sequence shown here is derived from an EMBL/GenBank/DDBJ whole genome shotgun (WGS) entry which is preliminary data.</text>
</comment>
<dbReference type="CDD" id="cd00488">
    <property type="entry name" value="PCD_DCoH"/>
    <property type="match status" value="1"/>
</dbReference>
<comment type="catalytic activity">
    <reaction evidence="1">
        <text>(4aS,6R)-4a-hydroxy-L-erythro-5,6,7,8-tetrahydrobiopterin = (6R)-L-erythro-6,7-dihydrobiopterin + H2O</text>
        <dbReference type="Rhea" id="RHEA:11920"/>
        <dbReference type="ChEBI" id="CHEBI:15377"/>
        <dbReference type="ChEBI" id="CHEBI:15642"/>
        <dbReference type="ChEBI" id="CHEBI:43120"/>
        <dbReference type="EC" id="4.2.1.96"/>
    </reaction>
</comment>
<gene>
    <name evidence="6" type="ORF">A8926_2039</name>
</gene>
<dbReference type="Pfam" id="PF01329">
    <property type="entry name" value="Pterin_4a"/>
    <property type="match status" value="1"/>
</dbReference>
<dbReference type="EC" id="4.2.1.96" evidence="3"/>
<dbReference type="STRING" id="994479.GCA_000194155_02040"/>
<dbReference type="EMBL" id="PJNB01000001">
    <property type="protein sequence ID" value="PKW14425.1"/>
    <property type="molecule type" value="Genomic_DNA"/>
</dbReference>
<dbReference type="InterPro" id="IPR001533">
    <property type="entry name" value="Pterin_deHydtase"/>
</dbReference>
<dbReference type="GO" id="GO:0006729">
    <property type="term" value="P:tetrahydrobiopterin biosynthetic process"/>
    <property type="evidence" value="ECO:0007669"/>
    <property type="project" value="InterPro"/>
</dbReference>
<dbReference type="PANTHER" id="PTHR12599:SF0">
    <property type="entry name" value="PTERIN-4-ALPHA-CARBINOLAMINE DEHYDRATASE"/>
    <property type="match status" value="1"/>
</dbReference>
<organism evidence="6 7">
    <name type="scientific">Saccharopolyspora spinosa</name>
    <dbReference type="NCBI Taxonomy" id="60894"/>
    <lineage>
        <taxon>Bacteria</taxon>
        <taxon>Bacillati</taxon>
        <taxon>Actinomycetota</taxon>
        <taxon>Actinomycetes</taxon>
        <taxon>Pseudonocardiales</taxon>
        <taxon>Pseudonocardiaceae</taxon>
        <taxon>Saccharopolyspora</taxon>
    </lineage>
</organism>
<keyword evidence="5" id="KW-0456">Lyase</keyword>
<dbReference type="NCBIfam" id="NF002017">
    <property type="entry name" value="PRK00823.1-2"/>
    <property type="match status" value="1"/>
</dbReference>
<dbReference type="InterPro" id="IPR036428">
    <property type="entry name" value="PCD_sf"/>
</dbReference>
<protein>
    <recommendedName>
        <fullName evidence="4">Putative pterin-4-alpha-carbinolamine dehydratase</fullName>
        <ecNumber evidence="3">4.2.1.96</ecNumber>
    </recommendedName>
</protein>
<evidence type="ECO:0000256" key="2">
    <source>
        <dbReference type="ARBA" id="ARBA00006472"/>
    </source>
</evidence>
<accession>A0A2N3XUU5</accession>
<evidence type="ECO:0000313" key="6">
    <source>
        <dbReference type="EMBL" id="PKW14425.1"/>
    </source>
</evidence>
<sequence>MIGVLARVEVGAPNLHHVGMTELLTDTQVSDALQHLPEWRQDGVKLTRTVEFGGFPQAIQAVTRIAEIAENENHHPDIDIRWRTVTFYCTTHSKGGITANDTSLAQEIDNVVEQFQQ</sequence>
<evidence type="ECO:0000313" key="7">
    <source>
        <dbReference type="Proteomes" id="UP000233786"/>
    </source>
</evidence>
<name>A0A2N3XUU5_SACSN</name>
<reference evidence="6" key="1">
    <citation type="submission" date="2017-12" db="EMBL/GenBank/DDBJ databases">
        <title>Sequencing the genomes of 1000 Actinobacteria strains.</title>
        <authorList>
            <person name="Klenk H.-P."/>
        </authorList>
    </citation>
    <scope>NUCLEOTIDE SEQUENCE [LARGE SCALE GENOMIC DNA]</scope>
    <source>
        <strain evidence="6">DSM 44228</strain>
    </source>
</reference>
<dbReference type="Gene3D" id="3.30.1360.20">
    <property type="entry name" value="Transcriptional coactivator/pterin dehydratase"/>
    <property type="match status" value="1"/>
</dbReference>